<dbReference type="EMBL" id="JAVRBK010000003">
    <property type="protein sequence ID" value="KAK5646531.1"/>
    <property type="molecule type" value="Genomic_DNA"/>
</dbReference>
<dbReference type="AlphaFoldDB" id="A0AAN7VK84"/>
<sequence>MSENIVDDNFIEQFRLQQHKTLKWSTNESAFQRTRSKSLETYQIPFSIGMKLKFRQSVFGTYLKEFNYQQEQSHGLNMNKLGITRLDLKNFNEAEEKIYRSKNDLTDNLFPLLVKGVMQNECVDWDYLYTNMTTLRMNEAQITLLDSELLNFRRLRVLILAGNWLVQINSEFLPRTLQYLECFANTIKDLRSIKKKPPETLYYIGLGRNMLTNGSHLGCLNGIKFKNLRLLDLSHNNIYNLLDILEVLRKLPRLTSLSLEGNPCYTCIAYKDAVLSLLPQLIYLDNTHVDDKDKAPCTISNDDLINGSLIFVCHRIIGLPTPPKEKGVTHTFHLEVNLPLLEQVTHTSKPQKLEKLLEIDDNDFKSLYDRPDEYKLEQDLNIPNSSFKTQRLEWAKIIQFPETSISSPEQNLTMIRDTFRSKVNVKVVYLKTCLPTMPKGVVLAAPLEEIILQKSTFANFFCDLHPVNWSDKTIDFYWADHDACRLNAIPVEGSLTVGKYMCN</sequence>
<organism evidence="3 4">
    <name type="scientific">Pyrocoelia pectoralis</name>
    <dbReference type="NCBI Taxonomy" id="417401"/>
    <lineage>
        <taxon>Eukaryota</taxon>
        <taxon>Metazoa</taxon>
        <taxon>Ecdysozoa</taxon>
        <taxon>Arthropoda</taxon>
        <taxon>Hexapoda</taxon>
        <taxon>Insecta</taxon>
        <taxon>Pterygota</taxon>
        <taxon>Neoptera</taxon>
        <taxon>Endopterygota</taxon>
        <taxon>Coleoptera</taxon>
        <taxon>Polyphaga</taxon>
        <taxon>Elateriformia</taxon>
        <taxon>Elateroidea</taxon>
        <taxon>Lampyridae</taxon>
        <taxon>Lampyrinae</taxon>
        <taxon>Pyrocoelia</taxon>
    </lineage>
</organism>
<keyword evidence="2" id="KW-0677">Repeat</keyword>
<dbReference type="PANTHER" id="PTHR15454">
    <property type="entry name" value="NISCHARIN RELATED"/>
    <property type="match status" value="1"/>
</dbReference>
<dbReference type="InterPro" id="IPR032675">
    <property type="entry name" value="LRR_dom_sf"/>
</dbReference>
<proteinExistence type="predicted"/>
<dbReference type="PROSITE" id="PS51450">
    <property type="entry name" value="LRR"/>
    <property type="match status" value="1"/>
</dbReference>
<comment type="caution">
    <text evidence="3">The sequence shown here is derived from an EMBL/GenBank/DDBJ whole genome shotgun (WGS) entry which is preliminary data.</text>
</comment>
<dbReference type="Gene3D" id="3.80.10.10">
    <property type="entry name" value="Ribonuclease Inhibitor"/>
    <property type="match status" value="1"/>
</dbReference>
<keyword evidence="4" id="KW-1185">Reference proteome</keyword>
<name>A0AAN7VK84_9COLE</name>
<dbReference type="GO" id="GO:0005737">
    <property type="term" value="C:cytoplasm"/>
    <property type="evidence" value="ECO:0007669"/>
    <property type="project" value="TreeGrafter"/>
</dbReference>
<gene>
    <name evidence="3" type="ORF">RI129_004995</name>
</gene>
<evidence type="ECO:0000256" key="2">
    <source>
        <dbReference type="ARBA" id="ARBA00022737"/>
    </source>
</evidence>
<dbReference type="InterPro" id="IPR001611">
    <property type="entry name" value="Leu-rich_rpt"/>
</dbReference>
<dbReference type="Proteomes" id="UP001329430">
    <property type="component" value="Chromosome 3"/>
</dbReference>
<dbReference type="SUPFAM" id="SSF52075">
    <property type="entry name" value="Outer arm dynein light chain 1"/>
    <property type="match status" value="1"/>
</dbReference>
<protein>
    <submittedName>
        <fullName evidence="3">Uncharacterized protein</fullName>
    </submittedName>
</protein>
<accession>A0AAN7VK84</accession>
<dbReference type="PANTHER" id="PTHR15454:SF19">
    <property type="entry name" value="LEUCINE-RICH REPEAT-CONTAINING PROTEIN 51"/>
    <property type="match status" value="1"/>
</dbReference>
<keyword evidence="1" id="KW-0433">Leucine-rich repeat</keyword>
<evidence type="ECO:0000313" key="3">
    <source>
        <dbReference type="EMBL" id="KAK5646531.1"/>
    </source>
</evidence>
<evidence type="ECO:0000256" key="1">
    <source>
        <dbReference type="ARBA" id="ARBA00022614"/>
    </source>
</evidence>
<reference evidence="3 4" key="1">
    <citation type="journal article" date="2024" name="Insects">
        <title>An Improved Chromosome-Level Genome Assembly of the Firefly Pyrocoelia pectoralis.</title>
        <authorList>
            <person name="Fu X."/>
            <person name="Meyer-Rochow V.B."/>
            <person name="Ballantyne L."/>
            <person name="Zhu X."/>
        </authorList>
    </citation>
    <scope>NUCLEOTIDE SEQUENCE [LARGE SCALE GENOMIC DNA]</scope>
    <source>
        <strain evidence="3">XCY_ONT2</strain>
    </source>
</reference>
<evidence type="ECO:0000313" key="4">
    <source>
        <dbReference type="Proteomes" id="UP001329430"/>
    </source>
</evidence>